<dbReference type="Gene3D" id="3.90.960.10">
    <property type="entry name" value="YbaK/aminoacyl-tRNA synthetase-associated domain"/>
    <property type="match status" value="1"/>
</dbReference>
<accession>A0A1X7AIG1</accession>
<sequence length="171" mass="18939">MTIAKRLTSFLDKNNIQYDVISHPYSEGALNTAHSACIPSHSMAKAVILKDDEGLVLAALPASNKLMLNWLNQSLDRHLRLVEENSLGNLFSDCEPGAIPAMGQPWGMMTACDSDLDTVTDIYIEAGNHRELIRMHRTEFQKLMSNQAHGTISCSTDEQDAYKGSMIPDFV</sequence>
<dbReference type="OrthoDB" id="9786549at2"/>
<dbReference type="RefSeq" id="WP_087108776.1">
    <property type="nucleotide sequence ID" value="NZ_CBCSCN010000008.1"/>
</dbReference>
<dbReference type="AlphaFoldDB" id="A0A1X7AIG1"/>
<keyword evidence="2" id="KW-0436">Ligase</keyword>
<keyword evidence="3" id="KW-1185">Reference proteome</keyword>
<evidence type="ECO:0000313" key="2">
    <source>
        <dbReference type="EMBL" id="SMA43884.1"/>
    </source>
</evidence>
<dbReference type="GO" id="GO:0002161">
    <property type="term" value="F:aminoacyl-tRNA deacylase activity"/>
    <property type="evidence" value="ECO:0007669"/>
    <property type="project" value="InterPro"/>
</dbReference>
<dbReference type="SUPFAM" id="SSF55826">
    <property type="entry name" value="YbaK/ProRS associated domain"/>
    <property type="match status" value="1"/>
</dbReference>
<organism evidence="2 3">
    <name type="scientific">Parendozoicomonas haliclonae</name>
    <dbReference type="NCBI Taxonomy" id="1960125"/>
    <lineage>
        <taxon>Bacteria</taxon>
        <taxon>Pseudomonadati</taxon>
        <taxon>Pseudomonadota</taxon>
        <taxon>Gammaproteobacteria</taxon>
        <taxon>Oceanospirillales</taxon>
        <taxon>Endozoicomonadaceae</taxon>
        <taxon>Parendozoicomonas</taxon>
    </lineage>
</organism>
<keyword evidence="2" id="KW-0030">Aminoacyl-tRNA synthetase</keyword>
<proteinExistence type="predicted"/>
<dbReference type="CDD" id="cd04332">
    <property type="entry name" value="YbaK_like"/>
    <property type="match status" value="1"/>
</dbReference>
<name>A0A1X7AIG1_9GAMM</name>
<reference evidence="2 3" key="1">
    <citation type="submission" date="2017-03" db="EMBL/GenBank/DDBJ databases">
        <authorList>
            <person name="Afonso C.L."/>
            <person name="Miller P.J."/>
            <person name="Scott M.A."/>
            <person name="Spackman E."/>
            <person name="Goraichik I."/>
            <person name="Dimitrov K.M."/>
            <person name="Suarez D.L."/>
            <person name="Swayne D.E."/>
        </authorList>
    </citation>
    <scope>NUCLEOTIDE SEQUENCE [LARGE SCALE GENOMIC DNA]</scope>
    <source>
        <strain evidence="2">SB41UT1</strain>
    </source>
</reference>
<dbReference type="Proteomes" id="UP000196573">
    <property type="component" value="Unassembled WGS sequence"/>
</dbReference>
<evidence type="ECO:0000259" key="1">
    <source>
        <dbReference type="Pfam" id="PF04073"/>
    </source>
</evidence>
<protein>
    <submittedName>
        <fullName evidence="2">YbaK / prolyl-tRNA synthetases associated domain protein</fullName>
    </submittedName>
</protein>
<gene>
    <name evidence="2" type="ORF">EHSB41UT_01692</name>
</gene>
<dbReference type="GO" id="GO:0004812">
    <property type="term" value="F:aminoacyl-tRNA ligase activity"/>
    <property type="evidence" value="ECO:0007669"/>
    <property type="project" value="UniProtKB-KW"/>
</dbReference>
<feature type="domain" description="YbaK/aminoacyl-tRNA synthetase-associated" evidence="1">
    <location>
        <begin position="33"/>
        <end position="143"/>
    </location>
</feature>
<dbReference type="InterPro" id="IPR007214">
    <property type="entry name" value="YbaK/aa-tRNA-synth-assoc-dom"/>
</dbReference>
<evidence type="ECO:0000313" key="3">
    <source>
        <dbReference type="Proteomes" id="UP000196573"/>
    </source>
</evidence>
<dbReference type="EMBL" id="FWPT01000003">
    <property type="protein sequence ID" value="SMA43884.1"/>
    <property type="molecule type" value="Genomic_DNA"/>
</dbReference>
<dbReference type="InterPro" id="IPR036754">
    <property type="entry name" value="YbaK/aa-tRNA-synt-asso_dom_sf"/>
</dbReference>
<dbReference type="Pfam" id="PF04073">
    <property type="entry name" value="tRNA_edit"/>
    <property type="match status" value="1"/>
</dbReference>